<dbReference type="InterPro" id="IPR029444">
    <property type="entry name" value="INTS5_C"/>
</dbReference>
<name>A0A0C2CH32_9BILA</name>
<accession>A0A0C2CH32</accession>
<reference evidence="2 3" key="1">
    <citation type="submission" date="2013-12" db="EMBL/GenBank/DDBJ databases">
        <title>Draft genome of the parsitic nematode Ancylostoma duodenale.</title>
        <authorList>
            <person name="Mitreva M."/>
        </authorList>
    </citation>
    <scope>NUCLEOTIDE SEQUENCE [LARGE SCALE GENOMIC DNA]</scope>
    <source>
        <strain evidence="2 3">Zhejiang</strain>
    </source>
</reference>
<sequence length="206" mass="23726">MWNMLQEGKVLQEDSLHRAHVFLDAMRTTCLSHTRESNLETCKLVAEVMTEALCQDALGGDFLFQDWDIERDFVSKFLEISKRLDSSWISQGLMEIVAENPPCLWFMLPVVKAELATIMTKYENVVDKSKPPTEEMVDRFDRWLYIRRGASYNSVLAVHSAILKGEDARLHITMDSNTEMFRLVLQKNIADLGHLFPLLYVSETPP</sequence>
<evidence type="ECO:0000259" key="1">
    <source>
        <dbReference type="Pfam" id="PF14838"/>
    </source>
</evidence>
<organism evidence="2 3">
    <name type="scientific">Ancylostoma duodenale</name>
    <dbReference type="NCBI Taxonomy" id="51022"/>
    <lineage>
        <taxon>Eukaryota</taxon>
        <taxon>Metazoa</taxon>
        <taxon>Ecdysozoa</taxon>
        <taxon>Nematoda</taxon>
        <taxon>Chromadorea</taxon>
        <taxon>Rhabditida</taxon>
        <taxon>Rhabditina</taxon>
        <taxon>Rhabditomorpha</taxon>
        <taxon>Strongyloidea</taxon>
        <taxon>Ancylostomatidae</taxon>
        <taxon>Ancylostomatinae</taxon>
        <taxon>Ancylostoma</taxon>
    </lineage>
</organism>
<dbReference type="Pfam" id="PF14838">
    <property type="entry name" value="INTS5_C"/>
    <property type="match status" value="1"/>
</dbReference>
<evidence type="ECO:0000313" key="2">
    <source>
        <dbReference type="EMBL" id="KIH55688.1"/>
    </source>
</evidence>
<proteinExistence type="predicted"/>
<dbReference type="GO" id="GO:0034472">
    <property type="term" value="P:snRNA 3'-end processing"/>
    <property type="evidence" value="ECO:0007669"/>
    <property type="project" value="TreeGrafter"/>
</dbReference>
<dbReference type="PANTHER" id="PTHR31697">
    <property type="entry name" value="INTEGRATOR COMPLEX SUBUNIT 5"/>
    <property type="match status" value="1"/>
</dbReference>
<protein>
    <recommendedName>
        <fullName evidence="1">Integrator complex subunit 5 C-terminal domain-containing protein</fullName>
    </recommendedName>
</protein>
<dbReference type="OrthoDB" id="69088at2759"/>
<dbReference type="InterPro" id="IPR040316">
    <property type="entry name" value="INTS5"/>
</dbReference>
<evidence type="ECO:0000313" key="3">
    <source>
        <dbReference type="Proteomes" id="UP000054047"/>
    </source>
</evidence>
<feature type="domain" description="Integrator complex subunit 5 C-terminal" evidence="1">
    <location>
        <begin position="17"/>
        <end position="135"/>
    </location>
</feature>
<keyword evidence="3" id="KW-1185">Reference proteome</keyword>
<dbReference type="Proteomes" id="UP000054047">
    <property type="component" value="Unassembled WGS sequence"/>
</dbReference>
<dbReference type="AlphaFoldDB" id="A0A0C2CH32"/>
<dbReference type="GO" id="GO:0032039">
    <property type="term" value="C:integrator complex"/>
    <property type="evidence" value="ECO:0007669"/>
    <property type="project" value="InterPro"/>
</dbReference>
<dbReference type="EMBL" id="KN736925">
    <property type="protein sequence ID" value="KIH55688.1"/>
    <property type="molecule type" value="Genomic_DNA"/>
</dbReference>
<gene>
    <name evidence="2" type="ORF">ANCDUO_14148</name>
</gene>
<dbReference type="PANTHER" id="PTHR31697:SF2">
    <property type="entry name" value="INTEGRATOR COMPLEX SUBUNIT 5"/>
    <property type="match status" value="1"/>
</dbReference>